<dbReference type="Proteomes" id="UP000249590">
    <property type="component" value="Unassembled WGS sequence"/>
</dbReference>
<evidence type="ECO:0000256" key="1">
    <source>
        <dbReference type="ARBA" id="ARBA00022801"/>
    </source>
</evidence>
<evidence type="ECO:0000313" key="4">
    <source>
        <dbReference type="EMBL" id="RAH97734.1"/>
    </source>
</evidence>
<keyword evidence="1" id="KW-0378">Hydrolase</keyword>
<dbReference type="Pfam" id="PF03061">
    <property type="entry name" value="4HBT"/>
    <property type="match status" value="1"/>
</dbReference>
<dbReference type="GO" id="GO:0005829">
    <property type="term" value="C:cytosol"/>
    <property type="evidence" value="ECO:0007669"/>
    <property type="project" value="TreeGrafter"/>
</dbReference>
<evidence type="ECO:0000256" key="2">
    <source>
        <dbReference type="SAM" id="MobiDB-lite"/>
    </source>
</evidence>
<dbReference type="EMBL" id="QHHQ01000008">
    <property type="protein sequence ID" value="RAH97734.1"/>
    <property type="molecule type" value="Genomic_DNA"/>
</dbReference>
<feature type="domain" description="Thioesterase" evidence="3">
    <location>
        <begin position="154"/>
        <end position="230"/>
    </location>
</feature>
<name>A0A8B2NI68_9HYPH</name>
<dbReference type="InterPro" id="IPR029069">
    <property type="entry name" value="HotDog_dom_sf"/>
</dbReference>
<dbReference type="AlphaFoldDB" id="A0A8B2NI68"/>
<dbReference type="PANTHER" id="PTHR43240:SF1">
    <property type="entry name" value="BLR5584 PROTEIN"/>
    <property type="match status" value="1"/>
</dbReference>
<evidence type="ECO:0000313" key="5">
    <source>
        <dbReference type="Proteomes" id="UP000249590"/>
    </source>
</evidence>
<dbReference type="SUPFAM" id="SSF54637">
    <property type="entry name" value="Thioesterase/thiol ester dehydrase-isomerase"/>
    <property type="match status" value="1"/>
</dbReference>
<dbReference type="InterPro" id="IPR003736">
    <property type="entry name" value="PAAI_dom"/>
</dbReference>
<keyword evidence="5" id="KW-1185">Reference proteome</keyword>
<dbReference type="OrthoDB" id="9813282at2"/>
<dbReference type="PANTHER" id="PTHR43240">
    <property type="entry name" value="1,4-DIHYDROXY-2-NAPHTHOYL-COA THIOESTERASE 1"/>
    <property type="match status" value="1"/>
</dbReference>
<feature type="region of interest" description="Disordered" evidence="2">
    <location>
        <begin position="57"/>
        <end position="88"/>
    </location>
</feature>
<evidence type="ECO:0000259" key="3">
    <source>
        <dbReference type="Pfam" id="PF03061"/>
    </source>
</evidence>
<dbReference type="CDD" id="cd03443">
    <property type="entry name" value="PaaI_thioesterase"/>
    <property type="match status" value="1"/>
</dbReference>
<feature type="compositionally biased region" description="Basic and acidic residues" evidence="2">
    <location>
        <begin position="68"/>
        <end position="77"/>
    </location>
</feature>
<dbReference type="NCBIfam" id="TIGR00369">
    <property type="entry name" value="unchar_dom_1"/>
    <property type="match status" value="1"/>
</dbReference>
<comment type="caution">
    <text evidence="4">The sequence shown here is derived from an EMBL/GenBank/DDBJ whole genome shotgun (WGS) entry which is preliminary data.</text>
</comment>
<dbReference type="Gene3D" id="3.10.129.10">
    <property type="entry name" value="Hotdog Thioesterase"/>
    <property type="match status" value="1"/>
</dbReference>
<accession>A0A8B2NI68</accession>
<reference evidence="4 5" key="1">
    <citation type="submission" date="2018-05" db="EMBL/GenBank/DDBJ databases">
        <title>Acuticoccus sediminis sp. nov., isolated from deep-sea sediment of Indian Ocean.</title>
        <authorList>
            <person name="Liu X."/>
            <person name="Lai Q."/>
            <person name="Du Y."/>
            <person name="Sun F."/>
            <person name="Zhang X."/>
            <person name="Wang S."/>
            <person name="Shao Z."/>
        </authorList>
    </citation>
    <scope>NUCLEOTIDE SEQUENCE [LARGE SCALE GENOMIC DNA]</scope>
    <source>
        <strain evidence="4 5">PTG4-2</strain>
    </source>
</reference>
<gene>
    <name evidence="4" type="ORF">DLJ53_28230</name>
</gene>
<dbReference type="GO" id="GO:0061522">
    <property type="term" value="F:1,4-dihydroxy-2-naphthoyl-CoA thioesterase activity"/>
    <property type="evidence" value="ECO:0007669"/>
    <property type="project" value="TreeGrafter"/>
</dbReference>
<organism evidence="4 5">
    <name type="scientific">Acuticoccus sediminis</name>
    <dbReference type="NCBI Taxonomy" id="2184697"/>
    <lineage>
        <taxon>Bacteria</taxon>
        <taxon>Pseudomonadati</taxon>
        <taxon>Pseudomonadota</taxon>
        <taxon>Alphaproteobacteria</taxon>
        <taxon>Hyphomicrobiales</taxon>
        <taxon>Amorphaceae</taxon>
        <taxon>Acuticoccus</taxon>
    </lineage>
</organism>
<dbReference type="InterPro" id="IPR006683">
    <property type="entry name" value="Thioestr_dom"/>
</dbReference>
<sequence>MGTPWVRTGPSGRRGAAQFACRGTDCRAGVPRESRYRHSLTAWRCLAAGEGRLTWGPGRRSGWPDPCGAERGDDRLPPRATTSGGTVAESKIDGDAVRSRVETALATNAPGFETFFLARLLDASFRYLPEGVADSDVEVCLVSFPVAPFLFNPQGTLHGGIIAMAMDISMGHLLNKATGATGTATIEMKTQYMRPIGVGTATCEGRFLRRGRTMCFMESRLFDEAERLCAHATSTWKLPG</sequence>
<proteinExistence type="predicted"/>
<protein>
    <recommendedName>
        <fullName evidence="3">Thioesterase domain-containing protein</fullName>
    </recommendedName>
</protein>